<dbReference type="Pfam" id="PF00753">
    <property type="entry name" value="Lactamase_B"/>
    <property type="match status" value="1"/>
</dbReference>
<dbReference type="CDD" id="cd06262">
    <property type="entry name" value="metallo-hydrolase-like_MBL-fold"/>
    <property type="match status" value="1"/>
</dbReference>
<keyword evidence="7" id="KW-1185">Reference proteome</keyword>
<dbReference type="SUPFAM" id="SSF56281">
    <property type="entry name" value="Metallo-hydrolase/oxidoreductase"/>
    <property type="match status" value="1"/>
</dbReference>
<gene>
    <name evidence="6" type="ORF">INF20_05080</name>
</gene>
<accession>A0ABR9QXQ0</accession>
<sequence length="204" mass="22027">MKIINIPSGPLMVNSYIAWDEKSGDGFIVDPGGFNPRMEETINKEKINLKYVILTHGHGDHIGGVNIISEKYDAKIVAAEAEAPMLKDPRANMSADFGTPVSIVADISVKDGDTLDVGDMRLEFIMTPGHSPGGMCIRIGTVLFSGDTLFQASVGRTDFAGGSMPLLIKSIKEKLFVLPDDTRVFPGHMGATTIGFEKENNPFV</sequence>
<dbReference type="PANTHER" id="PTHR46233">
    <property type="entry name" value="HYDROXYACYLGLUTATHIONE HYDROLASE GLOC"/>
    <property type="match status" value="1"/>
</dbReference>
<dbReference type="SMART" id="SM00849">
    <property type="entry name" value="Lactamase_B"/>
    <property type="match status" value="1"/>
</dbReference>
<evidence type="ECO:0000256" key="4">
    <source>
        <dbReference type="ARBA" id="ARBA00022833"/>
    </source>
</evidence>
<dbReference type="Proteomes" id="UP001516588">
    <property type="component" value="Unassembled WGS sequence"/>
</dbReference>
<dbReference type="RefSeq" id="WP_226385303.1">
    <property type="nucleotide sequence ID" value="NZ_JADCKA010000007.1"/>
</dbReference>
<dbReference type="Gene3D" id="3.60.15.10">
    <property type="entry name" value="Ribonuclease Z/Hydroxyacylglutathione hydrolase-like"/>
    <property type="match status" value="1"/>
</dbReference>
<reference evidence="6 7" key="1">
    <citation type="submission" date="2020-10" db="EMBL/GenBank/DDBJ databases">
        <title>ChiBAC.</title>
        <authorList>
            <person name="Zenner C."/>
            <person name="Hitch T.C.A."/>
            <person name="Clavel T."/>
        </authorList>
    </citation>
    <scope>NUCLEOTIDE SEQUENCE [LARGE SCALE GENOMIC DNA]</scope>
    <source>
        <strain evidence="6 7">DSM 108706</strain>
    </source>
</reference>
<comment type="cofactor">
    <cofactor evidence="1">
        <name>Zn(2+)</name>
        <dbReference type="ChEBI" id="CHEBI:29105"/>
    </cofactor>
</comment>
<dbReference type="InterPro" id="IPR001279">
    <property type="entry name" value="Metallo-B-lactamas"/>
</dbReference>
<keyword evidence="2" id="KW-0479">Metal-binding</keyword>
<protein>
    <submittedName>
        <fullName evidence="6">MBL fold metallo-hydrolase</fullName>
    </submittedName>
</protein>
<dbReference type="InterPro" id="IPR036866">
    <property type="entry name" value="RibonucZ/Hydroxyglut_hydro"/>
</dbReference>
<dbReference type="PANTHER" id="PTHR46233:SF3">
    <property type="entry name" value="HYDROXYACYLGLUTATHIONE HYDROLASE GLOC"/>
    <property type="match status" value="1"/>
</dbReference>
<proteinExistence type="predicted"/>
<keyword evidence="3" id="KW-0378">Hydrolase</keyword>
<evidence type="ECO:0000256" key="2">
    <source>
        <dbReference type="ARBA" id="ARBA00022723"/>
    </source>
</evidence>
<dbReference type="InterPro" id="IPR051453">
    <property type="entry name" value="MBL_Glyoxalase_II"/>
</dbReference>
<evidence type="ECO:0000256" key="3">
    <source>
        <dbReference type="ARBA" id="ARBA00022801"/>
    </source>
</evidence>
<feature type="domain" description="Metallo-beta-lactamase" evidence="5">
    <location>
        <begin position="12"/>
        <end position="188"/>
    </location>
</feature>
<keyword evidence="4" id="KW-0862">Zinc</keyword>
<evidence type="ECO:0000259" key="5">
    <source>
        <dbReference type="SMART" id="SM00849"/>
    </source>
</evidence>
<name>A0ABR9QXQ0_9FIRM</name>
<comment type="caution">
    <text evidence="6">The sequence shown here is derived from an EMBL/GenBank/DDBJ whole genome shotgun (WGS) entry which is preliminary data.</text>
</comment>
<evidence type="ECO:0000313" key="6">
    <source>
        <dbReference type="EMBL" id="MBE5035655.1"/>
    </source>
</evidence>
<evidence type="ECO:0000256" key="1">
    <source>
        <dbReference type="ARBA" id="ARBA00001947"/>
    </source>
</evidence>
<dbReference type="EMBL" id="JADCKA010000007">
    <property type="protein sequence ID" value="MBE5035655.1"/>
    <property type="molecule type" value="Genomic_DNA"/>
</dbReference>
<evidence type="ECO:0000313" key="7">
    <source>
        <dbReference type="Proteomes" id="UP001516588"/>
    </source>
</evidence>
<organism evidence="6 7">
    <name type="scientific">Gallibacter intestinalis</name>
    <dbReference type="NCBI Taxonomy" id="2779356"/>
    <lineage>
        <taxon>Bacteria</taxon>
        <taxon>Bacillati</taxon>
        <taxon>Bacillota</taxon>
        <taxon>Clostridia</taxon>
        <taxon>Eubacteriales</taxon>
        <taxon>Eubacteriaceae</taxon>
        <taxon>Gallibacter</taxon>
    </lineage>
</organism>